<gene>
    <name evidence="4" type="ORF">NQ502_13215</name>
</gene>
<dbReference type="Pfam" id="PF00041">
    <property type="entry name" value="fn3"/>
    <property type="match status" value="1"/>
</dbReference>
<dbReference type="Pfam" id="PF02368">
    <property type="entry name" value="Big_2"/>
    <property type="match status" value="1"/>
</dbReference>
<dbReference type="PROSITE" id="PS50853">
    <property type="entry name" value="FN3"/>
    <property type="match status" value="1"/>
</dbReference>
<proteinExistence type="predicted"/>
<dbReference type="SUPFAM" id="SSF49265">
    <property type="entry name" value="Fibronectin type III"/>
    <property type="match status" value="1"/>
</dbReference>
<dbReference type="RefSeq" id="WP_260046561.1">
    <property type="nucleotide sequence ID" value="NZ_CP102290.1"/>
</dbReference>
<dbReference type="CDD" id="cd00161">
    <property type="entry name" value="beta-trefoil_Ricin-like"/>
    <property type="match status" value="1"/>
</dbReference>
<evidence type="ECO:0000256" key="1">
    <source>
        <dbReference type="SAM" id="SignalP"/>
    </source>
</evidence>
<dbReference type="Gene3D" id="2.60.40.10">
    <property type="entry name" value="Immunoglobulins"/>
    <property type="match status" value="1"/>
</dbReference>
<dbReference type="InterPro" id="IPR035992">
    <property type="entry name" value="Ricin_B-like_lectins"/>
</dbReference>
<dbReference type="EMBL" id="CP102290">
    <property type="protein sequence ID" value="UWP58337.1"/>
    <property type="molecule type" value="Genomic_DNA"/>
</dbReference>
<dbReference type="Gene3D" id="1.20.50.40">
    <property type="match status" value="1"/>
</dbReference>
<dbReference type="PROSITE" id="PS50835">
    <property type="entry name" value="IG_LIKE"/>
    <property type="match status" value="1"/>
</dbReference>
<name>A0ABY5VDE8_9FIRM</name>
<keyword evidence="1" id="KW-0732">Signal</keyword>
<accession>A0ABY5VDE8</accession>
<dbReference type="SUPFAM" id="SSF50370">
    <property type="entry name" value="Ricin B-like lectins"/>
    <property type="match status" value="1"/>
</dbReference>
<dbReference type="InterPro" id="IPR054604">
    <property type="entry name" value="SbsC_Big-like"/>
</dbReference>
<sequence length="1381" mass="150603">MLKENVSENKCRLYQSRRRFIRLCLFVWCFFCLWMSASVVQAETIDGLKAKFPEGKYWNHAGSASNNPDGYTNTPCTHHGNCSKNDTDYSGWCGCNSFGQAIQCFGFVNKLTFDYYGSICTGWRQTRSLDQLKAGDAIRYKNNGHSIWVTAVNGDTITYADCNSDRQCKIMWGKTISKSEVAATLTNVYVAPYAATNASSAPTNPTVSKSAFWYDIKDTISLYIHADGATSYYMSLFKDGQKIVGTDVNSGTYTFAAGTYGEGEYSAYFSCTNSYGTVDSSWIEFAVVGKPGYTGLNKSQEWYDIKDTIEISVDTVCAKGAVIGIDKVGVGRVITEEVKDYKYSIAASALGMGTYYVYFSVYNGSGTVDTEGIMFSVVGGASYSSVKTEKRSYLLEENIKITVDSICAKGAVIGIDKVGAGRVITEQVTDNTYFAAASTLGAGEYSAYFSVYNGSGGCDTEYVSFTIVDKKNLGDEFYAYIEHTDSGTVITQNGNNVEGDAKACGNNQVWHFIRQPDGSYKILSMLDGRAMDVTNYGSSGAGTNVQVYDEWDSTAQRFNLYYLDSAYYVKPICCDMVLDLSAQTSNLQVWGRGDNWNTQKFDIYKIDKNEIGHHSYEQEIIPPTCTANGYTNYVCSECGDAYQGDYTQAREHSFTDWEISKEAACTEDGECIRSCSECGMTETSLINAMGHQYQDTVLEPTETSQGYTLHTCLVCGDSYQDSLTDWIPEEHQHIFGMWQIVEEASCTVQGMEKRVCSECGKIEHQVIWAAGHRFNSVVFAPTCTEPGYTLHQCEVCGTSYQDTLVAKTDHQQGEWRTYITPTCTVEGEQTKECVNCGKVLQTQKLLKTAHQWGSGVIQEAPDCTKTGIMQYLCAACGAEKEEAISATGHTWNAVQTVDQEPTCTETGIKSIHCSICNVIKENSEEEIPLAAHTEVKDTAVPPTCTKAGKTEGSHCSVCNTVIKEQEEIPVISHTYQFDSLTKATLSADGKIIRKCTGCGKTATQILSYPKTITLSNTKYTYNGKVIKPTVTVKGADGKEIHPANYSVTYSPGCKNAGTYNVIITFKANYSGKVTKSFTINKASQTLTASSHTKVFGNAPFFTGTKKTKGDGKLSFTSSNTKIATVSGTGKITIKGIGRTTITITAGATTNYNKATKAIAVTVNPKGTFISSVKNSSSSRMDISWNKNTAVTGYQVQYATNTSFSGAKTLTINKNSTLSTSVSSLTKGKTYYVRVRTYKKVYSTTYYSSWSAAKSVKIAIENPYLSKTSISLNAGAKYGLKLSDTTQKVTWSSSNPSVAAVSSNGMVTGKKAGTATITAKIGSKTYTCKVTVKGSISVTVYWTPNGSVYHSTRECPSLARSKTIKSGSVSQSGKSRKCKVCY</sequence>
<dbReference type="Gene3D" id="2.60.40.1080">
    <property type="match status" value="2"/>
</dbReference>
<feature type="domain" description="Fibronectin type-III" evidence="3">
    <location>
        <begin position="1164"/>
        <end position="1260"/>
    </location>
</feature>
<feature type="chain" id="PRO_5045110929" evidence="1">
    <location>
        <begin position="43"/>
        <end position="1381"/>
    </location>
</feature>
<reference evidence="4" key="1">
    <citation type="journal article" date="2022" name="Cell">
        <title>Design, construction, and in vivo augmentation of a complex gut microbiome.</title>
        <authorList>
            <person name="Cheng A.G."/>
            <person name="Ho P.Y."/>
            <person name="Aranda-Diaz A."/>
            <person name="Jain S."/>
            <person name="Yu F.B."/>
            <person name="Meng X."/>
            <person name="Wang M."/>
            <person name="Iakiviak M."/>
            <person name="Nagashima K."/>
            <person name="Zhao A."/>
            <person name="Murugkar P."/>
            <person name="Patil A."/>
            <person name="Atabakhsh K."/>
            <person name="Weakley A."/>
            <person name="Yan J."/>
            <person name="Brumbaugh A.R."/>
            <person name="Higginbottom S."/>
            <person name="Dimas A."/>
            <person name="Shiver A.L."/>
            <person name="Deutschbauer A."/>
            <person name="Neff N."/>
            <person name="Sonnenburg J.L."/>
            <person name="Huang K.C."/>
            <person name="Fischbach M.A."/>
        </authorList>
    </citation>
    <scope>NUCLEOTIDE SEQUENCE</scope>
    <source>
        <strain evidence="4">DSM 19829</strain>
    </source>
</reference>
<protein>
    <submittedName>
        <fullName evidence="4">RICIN domain-containing protein</fullName>
    </submittedName>
</protein>
<feature type="domain" description="Ig-like" evidence="2">
    <location>
        <begin position="1295"/>
        <end position="1381"/>
    </location>
</feature>
<dbReference type="InterPro" id="IPR007110">
    <property type="entry name" value="Ig-like_dom"/>
</dbReference>
<dbReference type="SUPFAM" id="SSF49373">
    <property type="entry name" value="Invasin/intimin cell-adhesion fragments"/>
    <property type="match status" value="2"/>
</dbReference>
<dbReference type="SMART" id="SM00635">
    <property type="entry name" value="BID_2"/>
    <property type="match status" value="2"/>
</dbReference>
<dbReference type="Proteomes" id="UP001060164">
    <property type="component" value="Chromosome"/>
</dbReference>
<dbReference type="Gene3D" id="2.80.10.50">
    <property type="match status" value="1"/>
</dbReference>
<dbReference type="InterPro" id="IPR013783">
    <property type="entry name" value="Ig-like_fold"/>
</dbReference>
<dbReference type="InterPro" id="IPR003961">
    <property type="entry name" value="FN3_dom"/>
</dbReference>
<evidence type="ECO:0000259" key="2">
    <source>
        <dbReference type="PROSITE" id="PS50835"/>
    </source>
</evidence>
<dbReference type="InterPro" id="IPR003343">
    <property type="entry name" value="Big_2"/>
</dbReference>
<evidence type="ECO:0000259" key="3">
    <source>
        <dbReference type="PROSITE" id="PS50853"/>
    </source>
</evidence>
<organism evidence="4 5">
    <name type="scientific">Ruminococcus gauvreauii</name>
    <dbReference type="NCBI Taxonomy" id="438033"/>
    <lineage>
        <taxon>Bacteria</taxon>
        <taxon>Bacillati</taxon>
        <taxon>Bacillota</taxon>
        <taxon>Clostridia</taxon>
        <taxon>Eubacteriales</taxon>
        <taxon>Oscillospiraceae</taxon>
        <taxon>Ruminococcus</taxon>
    </lineage>
</organism>
<dbReference type="InterPro" id="IPR008964">
    <property type="entry name" value="Invasin/intimin_cell_adhesion"/>
</dbReference>
<dbReference type="Pfam" id="PF14200">
    <property type="entry name" value="RicinB_lectin_2"/>
    <property type="match status" value="1"/>
</dbReference>
<dbReference type="InterPro" id="IPR000772">
    <property type="entry name" value="Ricin_B_lectin"/>
</dbReference>
<keyword evidence="5" id="KW-1185">Reference proteome</keyword>
<dbReference type="InterPro" id="IPR036116">
    <property type="entry name" value="FN3_sf"/>
</dbReference>
<dbReference type="Pfam" id="PF22359">
    <property type="entry name" value="Big-like"/>
    <property type="match status" value="1"/>
</dbReference>
<evidence type="ECO:0000313" key="4">
    <source>
        <dbReference type="EMBL" id="UWP58337.1"/>
    </source>
</evidence>
<feature type="signal peptide" evidence="1">
    <location>
        <begin position="1"/>
        <end position="42"/>
    </location>
</feature>
<evidence type="ECO:0000313" key="5">
    <source>
        <dbReference type="Proteomes" id="UP001060164"/>
    </source>
</evidence>